<dbReference type="AlphaFoldDB" id="A0A1A9UPR5"/>
<dbReference type="EnsemblMetazoa" id="GAUT011420-RA">
    <property type="protein sequence ID" value="GAUT011420-PA"/>
    <property type="gene ID" value="GAUT011420"/>
</dbReference>
<evidence type="ECO:0000313" key="2">
    <source>
        <dbReference type="Proteomes" id="UP000078200"/>
    </source>
</evidence>
<evidence type="ECO:0000313" key="1">
    <source>
        <dbReference type="EnsemblMetazoa" id="GAUT011420-PA"/>
    </source>
</evidence>
<dbReference type="Proteomes" id="UP000078200">
    <property type="component" value="Unassembled WGS sequence"/>
</dbReference>
<protein>
    <submittedName>
        <fullName evidence="1">Uncharacterized protein</fullName>
    </submittedName>
</protein>
<keyword evidence="2" id="KW-1185">Reference proteome</keyword>
<reference evidence="1" key="1">
    <citation type="submission" date="2020-05" db="UniProtKB">
        <authorList>
            <consortium name="EnsemblMetazoa"/>
        </authorList>
    </citation>
    <scope>IDENTIFICATION</scope>
    <source>
        <strain evidence="1">TTRI</strain>
    </source>
</reference>
<name>A0A1A9UPR5_GLOAU</name>
<accession>A0A1A9UPR5</accession>
<proteinExistence type="predicted"/>
<sequence length="106" mass="12393">MEEREYTYVKSSELPQDNVAVNQINRKTRAKTHWAGRLNYHKPENLEPHYLLLVLSTMGIETDKYCFSKHPSPMLILTEQLRVFQYPSFIPFQAELCPVMATYAKG</sequence>
<organism evidence="1 2">
    <name type="scientific">Glossina austeni</name>
    <name type="common">Savannah tsetse fly</name>
    <dbReference type="NCBI Taxonomy" id="7395"/>
    <lineage>
        <taxon>Eukaryota</taxon>
        <taxon>Metazoa</taxon>
        <taxon>Ecdysozoa</taxon>
        <taxon>Arthropoda</taxon>
        <taxon>Hexapoda</taxon>
        <taxon>Insecta</taxon>
        <taxon>Pterygota</taxon>
        <taxon>Neoptera</taxon>
        <taxon>Endopterygota</taxon>
        <taxon>Diptera</taxon>
        <taxon>Brachycera</taxon>
        <taxon>Muscomorpha</taxon>
        <taxon>Hippoboscoidea</taxon>
        <taxon>Glossinidae</taxon>
        <taxon>Glossina</taxon>
    </lineage>
</organism>
<dbReference type="VEuPathDB" id="VectorBase:GAUT011420"/>